<reference evidence="4" key="1">
    <citation type="journal article" date="2019" name="Int. J. Syst. Evol. Microbiol.">
        <title>The Global Catalogue of Microorganisms (GCM) 10K type strain sequencing project: providing services to taxonomists for standard genome sequencing and annotation.</title>
        <authorList>
            <consortium name="The Broad Institute Genomics Platform"/>
            <consortium name="The Broad Institute Genome Sequencing Center for Infectious Disease"/>
            <person name="Wu L."/>
            <person name="Ma J."/>
        </authorList>
    </citation>
    <scope>NUCLEOTIDE SEQUENCE [LARGE SCALE GENOMIC DNA]</scope>
    <source>
        <strain evidence="4">JCM 3175</strain>
    </source>
</reference>
<organism evidence="3 4">
    <name type="scientific">Micromonospora coerulea</name>
    <dbReference type="NCBI Taxonomy" id="47856"/>
    <lineage>
        <taxon>Bacteria</taxon>
        <taxon>Bacillati</taxon>
        <taxon>Actinomycetota</taxon>
        <taxon>Actinomycetes</taxon>
        <taxon>Micromonosporales</taxon>
        <taxon>Micromonosporaceae</taxon>
        <taxon>Micromonospora</taxon>
    </lineage>
</organism>
<evidence type="ECO:0000313" key="3">
    <source>
        <dbReference type="EMBL" id="GAA4573304.1"/>
    </source>
</evidence>
<comment type="caution">
    <text evidence="3">The sequence shown here is derived from an EMBL/GenBank/DDBJ whole genome shotgun (WGS) entry which is preliminary data.</text>
</comment>
<gene>
    <name evidence="3" type="ORF">GCM10023176_38030</name>
</gene>
<sequence length="189" mass="21624">MVKEHRRRARGTQPWTTGQPVGPVQREPRSRWRPGYWLRHPAFCLLLAGCYALTVVGYGVGGLLTRRNLQERGELTAGVVERVTQRESMWVQVITPDGEAVSAYVNDLPADRPALGDRVAVVYDPQDPDYAYLPGDYPPEVGNSLLLFGIGLIPTALYGRYLRRTWHRWRNQAEGWRHRRPVPRLGKRQ</sequence>
<evidence type="ECO:0000256" key="1">
    <source>
        <dbReference type="SAM" id="MobiDB-lite"/>
    </source>
</evidence>
<protein>
    <recommendedName>
        <fullName evidence="5">DUF3592 domain-containing protein</fullName>
    </recommendedName>
</protein>
<evidence type="ECO:0000313" key="4">
    <source>
        <dbReference type="Proteomes" id="UP001500307"/>
    </source>
</evidence>
<dbReference type="EMBL" id="BAABGU010000021">
    <property type="protein sequence ID" value="GAA4573304.1"/>
    <property type="molecule type" value="Genomic_DNA"/>
</dbReference>
<keyword evidence="2" id="KW-0472">Membrane</keyword>
<evidence type="ECO:0000256" key="2">
    <source>
        <dbReference type="SAM" id="Phobius"/>
    </source>
</evidence>
<proteinExistence type="predicted"/>
<keyword evidence="2" id="KW-1133">Transmembrane helix</keyword>
<evidence type="ECO:0008006" key="5">
    <source>
        <dbReference type="Google" id="ProtNLM"/>
    </source>
</evidence>
<dbReference type="Proteomes" id="UP001500307">
    <property type="component" value="Unassembled WGS sequence"/>
</dbReference>
<feature type="region of interest" description="Disordered" evidence="1">
    <location>
        <begin position="1"/>
        <end position="29"/>
    </location>
</feature>
<feature type="transmembrane region" description="Helical" evidence="2">
    <location>
        <begin position="36"/>
        <end position="60"/>
    </location>
</feature>
<keyword evidence="2" id="KW-0812">Transmembrane</keyword>
<feature type="compositionally biased region" description="Basic residues" evidence="1">
    <location>
        <begin position="1"/>
        <end position="10"/>
    </location>
</feature>
<accession>A0ABP8SRN6</accession>
<feature type="transmembrane region" description="Helical" evidence="2">
    <location>
        <begin position="144"/>
        <end position="162"/>
    </location>
</feature>
<keyword evidence="4" id="KW-1185">Reference proteome</keyword>
<name>A0ABP8SRN6_9ACTN</name>